<evidence type="ECO:0000313" key="2">
    <source>
        <dbReference type="EMBL" id="NHZ81436.1"/>
    </source>
</evidence>
<sequence length="95" mass="10169">MLLVAGGRLHPACGGKMRRRKARAGRHRVRTSDAVRHGGFNNVPAFGLLTPKYRQAIPAQAVFQSDDVAGRRASAGRVQASDREGTEAAAEMSVN</sequence>
<keyword evidence="3" id="KW-1185">Reference proteome</keyword>
<reference evidence="2 3" key="1">
    <citation type="submission" date="2019-10" db="EMBL/GenBank/DDBJ databases">
        <title>Taxonomy of Antarctic Massilia spp.: description of Massilia rubra sp. nov., Massilia aquatica sp. nov., Massilia mucilaginosa sp. nov., Massilia frigida sp. nov. isolated from streams, lakes and regoliths.</title>
        <authorList>
            <person name="Holochova P."/>
            <person name="Sedlacek I."/>
            <person name="Kralova S."/>
            <person name="Maslanova I."/>
            <person name="Busse H.-J."/>
            <person name="Stankova E."/>
            <person name="Vrbovska V."/>
            <person name="Kovarovic V."/>
            <person name="Bartak M."/>
            <person name="Svec P."/>
            <person name="Pantucek R."/>
        </authorList>
    </citation>
    <scope>NUCLEOTIDE SEQUENCE [LARGE SCALE GENOMIC DNA]</scope>
    <source>
        <strain evidence="2 3">CCM 8695</strain>
    </source>
</reference>
<evidence type="ECO:0000313" key="3">
    <source>
        <dbReference type="Proteomes" id="UP000621455"/>
    </source>
</evidence>
<comment type="caution">
    <text evidence="2">The sequence shown here is derived from an EMBL/GenBank/DDBJ whole genome shotgun (WGS) entry which is preliminary data.</text>
</comment>
<name>A0ABX0N7Q7_9BURK</name>
<evidence type="ECO:0000256" key="1">
    <source>
        <dbReference type="SAM" id="MobiDB-lite"/>
    </source>
</evidence>
<organism evidence="2 3">
    <name type="scientific">Massilia frigida</name>
    <dbReference type="NCBI Taxonomy" id="2609281"/>
    <lineage>
        <taxon>Bacteria</taxon>
        <taxon>Pseudomonadati</taxon>
        <taxon>Pseudomonadota</taxon>
        <taxon>Betaproteobacteria</taxon>
        <taxon>Burkholderiales</taxon>
        <taxon>Oxalobacteraceae</taxon>
        <taxon>Telluria group</taxon>
        <taxon>Massilia</taxon>
    </lineage>
</organism>
<protein>
    <submittedName>
        <fullName evidence="2">Uncharacterized protein</fullName>
    </submittedName>
</protein>
<dbReference type="EMBL" id="WHJG01000021">
    <property type="protein sequence ID" value="NHZ81436.1"/>
    <property type="molecule type" value="Genomic_DNA"/>
</dbReference>
<proteinExistence type="predicted"/>
<dbReference type="Proteomes" id="UP000621455">
    <property type="component" value="Unassembled WGS sequence"/>
</dbReference>
<dbReference type="RefSeq" id="WP_167088769.1">
    <property type="nucleotide sequence ID" value="NZ_WHJG01000021.1"/>
</dbReference>
<accession>A0ABX0N7Q7</accession>
<gene>
    <name evidence="2" type="ORF">F2P44_19460</name>
</gene>
<feature type="region of interest" description="Disordered" evidence="1">
    <location>
        <begin position="68"/>
        <end position="95"/>
    </location>
</feature>